<dbReference type="Proteomes" id="UP001189429">
    <property type="component" value="Unassembled WGS sequence"/>
</dbReference>
<organism evidence="1 2">
    <name type="scientific">Prorocentrum cordatum</name>
    <dbReference type="NCBI Taxonomy" id="2364126"/>
    <lineage>
        <taxon>Eukaryota</taxon>
        <taxon>Sar</taxon>
        <taxon>Alveolata</taxon>
        <taxon>Dinophyceae</taxon>
        <taxon>Prorocentrales</taxon>
        <taxon>Prorocentraceae</taxon>
        <taxon>Prorocentrum</taxon>
    </lineage>
</organism>
<reference evidence="1" key="1">
    <citation type="submission" date="2023-10" db="EMBL/GenBank/DDBJ databases">
        <authorList>
            <person name="Chen Y."/>
            <person name="Shah S."/>
            <person name="Dougan E. K."/>
            <person name="Thang M."/>
            <person name="Chan C."/>
        </authorList>
    </citation>
    <scope>NUCLEOTIDE SEQUENCE [LARGE SCALE GENOMIC DNA]</scope>
</reference>
<name>A0ABN9S0A1_9DINO</name>
<comment type="caution">
    <text evidence="1">The sequence shown here is derived from an EMBL/GenBank/DDBJ whole genome shotgun (WGS) entry which is preliminary data.</text>
</comment>
<evidence type="ECO:0000313" key="2">
    <source>
        <dbReference type="Proteomes" id="UP001189429"/>
    </source>
</evidence>
<gene>
    <name evidence="1" type="ORF">PCOR1329_LOCUS23777</name>
</gene>
<dbReference type="EMBL" id="CAUYUJ010008102">
    <property type="protein sequence ID" value="CAK0822870.1"/>
    <property type="molecule type" value="Genomic_DNA"/>
</dbReference>
<protein>
    <submittedName>
        <fullName evidence="1">Uncharacterized protein</fullName>
    </submittedName>
</protein>
<proteinExistence type="predicted"/>
<accession>A0ABN9S0A1</accession>
<keyword evidence="2" id="KW-1185">Reference proteome</keyword>
<sequence>MGASHELPPKVALDPLAAGAGTDAALDVTFGQFVSRQRGYDHYVRLCAGTCRVLEVASGVIGVPTDHLLVAAIAAAFGQTARIGEVKLSLIAQMRDGPGEGQVVANLASARHLSLWIGGGRSLLSLALHLSARLRQRQWGLSDLVNQDCDGVFINVRGLPGFDGARPVIEPVDVTRRATKFVKNAVEMCADQEKPDQWTIWMGARIEFDGARFAREMRRAIWGFAVDPLQSFCTDVSADTLPVWAAV</sequence>
<evidence type="ECO:0000313" key="1">
    <source>
        <dbReference type="EMBL" id="CAK0822870.1"/>
    </source>
</evidence>
<dbReference type="SUPFAM" id="SSF52777">
    <property type="entry name" value="CoA-dependent acyltransferases"/>
    <property type="match status" value="1"/>
</dbReference>